<dbReference type="EMBL" id="CP007139">
    <property type="protein sequence ID" value="AIE84289.1"/>
    <property type="molecule type" value="Genomic_DNA"/>
</dbReference>
<dbReference type="PANTHER" id="PTHR11096:SF0">
    <property type="entry name" value="RNA 3'-TERMINAL PHOSPHATE CYCLASE"/>
    <property type="match status" value="1"/>
</dbReference>
<dbReference type="InterPro" id="IPR036553">
    <property type="entry name" value="RPTC_insert"/>
</dbReference>
<sequence length="353" mass="37478">MAANQALITIDGSHGEGGGALLRTAFAMAALTQQAVRIHSVRGGTKFPGLDVEDLTYLKALARICRAETTGAEIASETVGFFPTNRPEGFSGALSGDQHQSAPRGPNACVLLGALLPVLAKSGVYSSLAVEGETFGANSLSYDYFANVTLAALRKTGLYAFPELMTAGFGRESKGQVTLDVEPSALQGVTWSDRGKLKEIRAIVSTASLPASVGDRAVAHLRRLAQNSGLQMQAEHIEVGARGAGVYVTSWAQYERGMGGGTAMGMRGLRSETLAQLAFEEMYEWMAGPSTVDPYLADQLLLPLVMAEGESVFTVSRLTSRFLTCSWVVKQFTPIHITIRGSENGPGSITIKR</sequence>
<dbReference type="EC" id="6.5.1.4" evidence="1"/>
<accession>A0A068NRP5</accession>
<dbReference type="STRING" id="661478.OP10G_0921"/>
<gene>
    <name evidence="5" type="ORF">OP10G_0921</name>
</gene>
<dbReference type="HOGENOM" id="CLU_027882_0_0_0"/>
<proteinExistence type="predicted"/>
<evidence type="ECO:0000313" key="5">
    <source>
        <dbReference type="EMBL" id="AIE84289.1"/>
    </source>
</evidence>
<dbReference type="InterPro" id="IPR023797">
    <property type="entry name" value="RNA3'_phos_cyclase_dom"/>
</dbReference>
<dbReference type="OrthoDB" id="9789235at2"/>
<dbReference type="Gene3D" id="3.30.360.20">
    <property type="entry name" value="RNA 3'-terminal phosphate cyclase, insert domain"/>
    <property type="match status" value="1"/>
</dbReference>
<dbReference type="InterPro" id="IPR013792">
    <property type="entry name" value="RNA3'P_cycl/enolpyr_Trfase_a/b"/>
</dbReference>
<evidence type="ECO:0000259" key="3">
    <source>
        <dbReference type="Pfam" id="PF01137"/>
    </source>
</evidence>
<name>A0A068NRP5_FIMGI</name>
<evidence type="ECO:0000256" key="1">
    <source>
        <dbReference type="ARBA" id="ARBA00012725"/>
    </source>
</evidence>
<dbReference type="Gene3D" id="3.65.10.20">
    <property type="entry name" value="RNA 3'-terminal phosphate cyclase domain"/>
    <property type="match status" value="1"/>
</dbReference>
<organism evidence="5 6">
    <name type="scientific">Fimbriimonas ginsengisoli Gsoil 348</name>
    <dbReference type="NCBI Taxonomy" id="661478"/>
    <lineage>
        <taxon>Bacteria</taxon>
        <taxon>Bacillati</taxon>
        <taxon>Armatimonadota</taxon>
        <taxon>Fimbriimonadia</taxon>
        <taxon>Fimbriimonadales</taxon>
        <taxon>Fimbriimonadaceae</taxon>
        <taxon>Fimbriimonas</taxon>
    </lineage>
</organism>
<dbReference type="AlphaFoldDB" id="A0A068NRP5"/>
<dbReference type="InterPro" id="IPR013791">
    <property type="entry name" value="RNA3'-term_phos_cycl_insert"/>
</dbReference>
<dbReference type="Pfam" id="PF05189">
    <property type="entry name" value="RTC_insert"/>
    <property type="match status" value="1"/>
</dbReference>
<evidence type="ECO:0000313" key="6">
    <source>
        <dbReference type="Proteomes" id="UP000027982"/>
    </source>
</evidence>
<evidence type="ECO:0000259" key="4">
    <source>
        <dbReference type="Pfam" id="PF05189"/>
    </source>
</evidence>
<dbReference type="InterPro" id="IPR037136">
    <property type="entry name" value="RNA3'_phos_cyclase_dom_sf"/>
</dbReference>
<dbReference type="Proteomes" id="UP000027982">
    <property type="component" value="Chromosome"/>
</dbReference>
<comment type="catalytic activity">
    <reaction evidence="2">
        <text>a 3'-end 3'-phospho-ribonucleotide-RNA + ATP = a 3'-end 2',3'-cyclophospho-ribonucleotide-RNA + AMP + diphosphate</text>
        <dbReference type="Rhea" id="RHEA:23976"/>
        <dbReference type="Rhea" id="RHEA-COMP:10463"/>
        <dbReference type="Rhea" id="RHEA-COMP:10464"/>
        <dbReference type="ChEBI" id="CHEBI:30616"/>
        <dbReference type="ChEBI" id="CHEBI:33019"/>
        <dbReference type="ChEBI" id="CHEBI:83062"/>
        <dbReference type="ChEBI" id="CHEBI:83064"/>
        <dbReference type="ChEBI" id="CHEBI:456215"/>
        <dbReference type="EC" id="6.5.1.4"/>
    </reaction>
</comment>
<dbReference type="RefSeq" id="WP_025227067.1">
    <property type="nucleotide sequence ID" value="NZ_CP007139.1"/>
</dbReference>
<keyword evidence="6" id="KW-1185">Reference proteome</keyword>
<dbReference type="KEGG" id="fgi:OP10G_0921"/>
<dbReference type="eggNOG" id="COG0430">
    <property type="taxonomic scope" value="Bacteria"/>
</dbReference>
<dbReference type="PANTHER" id="PTHR11096">
    <property type="entry name" value="RNA 3' TERMINAL PHOSPHATE CYCLASE"/>
    <property type="match status" value="1"/>
</dbReference>
<dbReference type="SUPFAM" id="SSF52913">
    <property type="entry name" value="RNA 3'-terminal phosphate cyclase, RPTC, insert domain"/>
    <property type="match status" value="1"/>
</dbReference>
<dbReference type="SUPFAM" id="SSF55205">
    <property type="entry name" value="EPT/RTPC-like"/>
    <property type="match status" value="1"/>
</dbReference>
<dbReference type="GO" id="GO:0006396">
    <property type="term" value="P:RNA processing"/>
    <property type="evidence" value="ECO:0007669"/>
    <property type="project" value="InterPro"/>
</dbReference>
<evidence type="ECO:0000256" key="2">
    <source>
        <dbReference type="ARBA" id="ARBA00024481"/>
    </source>
</evidence>
<dbReference type="GO" id="GO:0003963">
    <property type="term" value="F:RNA-3'-phosphate cyclase activity"/>
    <property type="evidence" value="ECO:0007669"/>
    <property type="project" value="UniProtKB-EC"/>
</dbReference>
<protein>
    <recommendedName>
        <fullName evidence="1">RNA 3'-terminal-phosphate cyclase (ATP)</fullName>
        <ecNumber evidence="1">6.5.1.4</ecNumber>
    </recommendedName>
</protein>
<feature type="domain" description="RNA 3'-terminal phosphate cyclase" evidence="3">
    <location>
        <begin position="15"/>
        <end position="339"/>
    </location>
</feature>
<feature type="domain" description="RNA 3'-terminal phosphate cyclase insert" evidence="4">
    <location>
        <begin position="193"/>
        <end position="286"/>
    </location>
</feature>
<reference evidence="5 6" key="1">
    <citation type="journal article" date="2014" name="PLoS ONE">
        <title>The first complete genome sequence of the class fimbriimonadia in the phylum armatimonadetes.</title>
        <authorList>
            <person name="Hu Z.Y."/>
            <person name="Wang Y.Z."/>
            <person name="Im W.T."/>
            <person name="Wang S.Y."/>
            <person name="Zhao G.P."/>
            <person name="Zheng H.J."/>
            <person name="Quan Z.X."/>
        </authorList>
    </citation>
    <scope>NUCLEOTIDE SEQUENCE [LARGE SCALE GENOMIC DNA]</scope>
    <source>
        <strain evidence="5">Gsoil 348</strain>
    </source>
</reference>
<dbReference type="Pfam" id="PF01137">
    <property type="entry name" value="RTC"/>
    <property type="match status" value="1"/>
</dbReference>
<dbReference type="InterPro" id="IPR000228">
    <property type="entry name" value="RNA3'_term_phos_cyc"/>
</dbReference>